<dbReference type="CDD" id="cd00798">
    <property type="entry name" value="INT_XerDC_C"/>
    <property type="match status" value="1"/>
</dbReference>
<dbReference type="PROSITE" id="PS51900">
    <property type="entry name" value="CB"/>
    <property type="match status" value="1"/>
</dbReference>
<dbReference type="RefSeq" id="WP_106063511.1">
    <property type="nucleotide sequence ID" value="NZ_PVXO01000036.1"/>
</dbReference>
<dbReference type="InterPro" id="IPR011010">
    <property type="entry name" value="DNA_brk_join_enz"/>
</dbReference>
<evidence type="ECO:0000256" key="10">
    <source>
        <dbReference type="ARBA" id="ARBA00023306"/>
    </source>
</evidence>
<keyword evidence="4" id="KW-0963">Cytoplasm</keyword>
<dbReference type="InterPro" id="IPR050090">
    <property type="entry name" value="Tyrosine_recombinase_XerCD"/>
</dbReference>
<name>A0A2T0B4K3_9CLOT</name>
<evidence type="ECO:0000256" key="11">
    <source>
        <dbReference type="PROSITE-ProRule" id="PRU01248"/>
    </source>
</evidence>
<dbReference type="AlphaFoldDB" id="A0A2T0B4K3"/>
<dbReference type="Gene3D" id="1.10.150.130">
    <property type="match status" value="1"/>
</dbReference>
<keyword evidence="15" id="KW-1185">Reference proteome</keyword>
<dbReference type="InterPro" id="IPR013762">
    <property type="entry name" value="Integrase-like_cat_sf"/>
</dbReference>
<dbReference type="EMBL" id="PVXO01000036">
    <property type="protein sequence ID" value="PRR78814.1"/>
    <property type="molecule type" value="Genomic_DNA"/>
</dbReference>
<evidence type="ECO:0000256" key="3">
    <source>
        <dbReference type="ARBA" id="ARBA00008857"/>
    </source>
</evidence>
<evidence type="ECO:0000256" key="8">
    <source>
        <dbReference type="ARBA" id="ARBA00023125"/>
    </source>
</evidence>
<dbReference type="Gene3D" id="1.10.443.10">
    <property type="entry name" value="Intergrase catalytic core"/>
    <property type="match status" value="1"/>
</dbReference>
<dbReference type="InterPro" id="IPR044068">
    <property type="entry name" value="CB"/>
</dbReference>
<dbReference type="GO" id="GO:0006310">
    <property type="term" value="P:DNA recombination"/>
    <property type="evidence" value="ECO:0007669"/>
    <property type="project" value="UniProtKB-KW"/>
</dbReference>
<keyword evidence="10" id="KW-0131">Cell cycle</keyword>
<evidence type="ECO:0000256" key="7">
    <source>
        <dbReference type="ARBA" id="ARBA00022908"/>
    </source>
</evidence>
<dbReference type="GO" id="GO:0003677">
    <property type="term" value="F:DNA binding"/>
    <property type="evidence" value="ECO:0007669"/>
    <property type="project" value="UniProtKB-UniRule"/>
</dbReference>
<evidence type="ECO:0000313" key="14">
    <source>
        <dbReference type="EMBL" id="PRR78814.1"/>
    </source>
</evidence>
<keyword evidence="8 11" id="KW-0238">DNA-binding</keyword>
<sequence>MDELLNSYMSYLKNKNLSKNTLDAYKRDIKKFCQFLNSRNEGIKDVEETTIMAYVQELHKNKRANSSIIRNIVSIRNFYKYLSKQGILEDDPVINYEMPKLKRNIPPILTVEEVDKLLQAPDLNTEKGIRDKAMLEVMYATGMKVSELLNITTFDVNLKLCYIKCNGSKNIERIIPIGSYAVNCLNEYLKIRPSLNIYNLDYLFLNLQSTKMTRQGFWKIVKYYAKLSGIKKEINSYTLRHSFAVHLLQNGADIRVVQELLGHRDMATTQIYSTICKKSKIVEVYKKTHPRA</sequence>
<comment type="caution">
    <text evidence="14">The sequence shown here is derived from an EMBL/GenBank/DDBJ whole genome shotgun (WGS) entry which is preliminary data.</text>
</comment>
<organism evidence="14 15">
    <name type="scientific">Clostridium liquoris</name>
    <dbReference type="NCBI Taxonomy" id="1289519"/>
    <lineage>
        <taxon>Bacteria</taxon>
        <taxon>Bacillati</taxon>
        <taxon>Bacillota</taxon>
        <taxon>Clostridia</taxon>
        <taxon>Eubacteriales</taxon>
        <taxon>Clostridiaceae</taxon>
        <taxon>Clostridium</taxon>
    </lineage>
</organism>
<dbReference type="NCBIfam" id="TIGR02225">
    <property type="entry name" value="recomb_XerD"/>
    <property type="match status" value="1"/>
</dbReference>
<dbReference type="InterPro" id="IPR010998">
    <property type="entry name" value="Integrase_recombinase_N"/>
</dbReference>
<dbReference type="InterPro" id="IPR004107">
    <property type="entry name" value="Integrase_SAM-like_N"/>
</dbReference>
<reference evidence="14 15" key="1">
    <citation type="submission" date="2018-03" db="EMBL/GenBank/DDBJ databases">
        <title>Genome sequence of Clostridium liquoris DSM 100320.</title>
        <authorList>
            <person name="Poehlein A."/>
            <person name="Daniel R."/>
        </authorList>
    </citation>
    <scope>NUCLEOTIDE SEQUENCE [LARGE SCALE GENOMIC DNA]</scope>
    <source>
        <strain evidence="14 15">DSM 100320</strain>
    </source>
</reference>
<evidence type="ECO:0000259" key="13">
    <source>
        <dbReference type="PROSITE" id="PS51900"/>
    </source>
</evidence>
<evidence type="ECO:0000256" key="1">
    <source>
        <dbReference type="ARBA" id="ARBA00003283"/>
    </source>
</evidence>
<keyword evidence="5" id="KW-0132">Cell division</keyword>
<evidence type="ECO:0000256" key="5">
    <source>
        <dbReference type="ARBA" id="ARBA00022618"/>
    </source>
</evidence>
<keyword evidence="7" id="KW-0229">DNA integration</keyword>
<dbReference type="PANTHER" id="PTHR30349">
    <property type="entry name" value="PHAGE INTEGRASE-RELATED"/>
    <property type="match status" value="1"/>
</dbReference>
<dbReference type="PROSITE" id="PS51898">
    <property type="entry name" value="TYR_RECOMBINASE"/>
    <property type="match status" value="1"/>
</dbReference>
<dbReference type="InterPro" id="IPR002104">
    <property type="entry name" value="Integrase_catalytic"/>
</dbReference>
<evidence type="ECO:0000256" key="2">
    <source>
        <dbReference type="ARBA" id="ARBA00004496"/>
    </source>
</evidence>
<dbReference type="OrthoDB" id="9801717at2"/>
<evidence type="ECO:0000259" key="12">
    <source>
        <dbReference type="PROSITE" id="PS51898"/>
    </source>
</evidence>
<dbReference type="Proteomes" id="UP000239706">
    <property type="component" value="Unassembled WGS sequence"/>
</dbReference>
<dbReference type="NCBIfam" id="NF001399">
    <property type="entry name" value="PRK00283.1"/>
    <property type="match status" value="1"/>
</dbReference>
<evidence type="ECO:0000256" key="6">
    <source>
        <dbReference type="ARBA" id="ARBA00022829"/>
    </source>
</evidence>
<accession>A0A2T0B4K3</accession>
<evidence type="ECO:0000256" key="4">
    <source>
        <dbReference type="ARBA" id="ARBA00022490"/>
    </source>
</evidence>
<protein>
    <submittedName>
        <fullName evidence="14">Tyrosine recombinase XerD</fullName>
    </submittedName>
</protein>
<evidence type="ECO:0000313" key="15">
    <source>
        <dbReference type="Proteomes" id="UP000239706"/>
    </source>
</evidence>
<comment type="function">
    <text evidence="1">Site-specific tyrosine recombinase, which acts by catalyzing the cutting and rejoining of the recombining DNA molecules.</text>
</comment>
<dbReference type="SUPFAM" id="SSF56349">
    <property type="entry name" value="DNA breaking-rejoining enzymes"/>
    <property type="match status" value="1"/>
</dbReference>
<dbReference type="InterPro" id="IPR011932">
    <property type="entry name" value="Recomb_XerD"/>
</dbReference>
<evidence type="ECO:0000256" key="9">
    <source>
        <dbReference type="ARBA" id="ARBA00023172"/>
    </source>
</evidence>
<comment type="similarity">
    <text evidence="3">Belongs to the 'phage' integrase family.</text>
</comment>
<gene>
    <name evidence="14" type="primary">xerD_3</name>
    <name evidence="14" type="ORF">CLLI_13960</name>
</gene>
<dbReference type="Pfam" id="PF02899">
    <property type="entry name" value="Phage_int_SAM_1"/>
    <property type="match status" value="1"/>
</dbReference>
<feature type="domain" description="Core-binding (CB)" evidence="13">
    <location>
        <begin position="1"/>
        <end position="83"/>
    </location>
</feature>
<dbReference type="GO" id="GO:0007059">
    <property type="term" value="P:chromosome segregation"/>
    <property type="evidence" value="ECO:0007669"/>
    <property type="project" value="UniProtKB-KW"/>
</dbReference>
<proteinExistence type="inferred from homology"/>
<keyword evidence="9" id="KW-0233">DNA recombination</keyword>
<dbReference type="GO" id="GO:0009009">
    <property type="term" value="F:site-specific recombinase activity"/>
    <property type="evidence" value="ECO:0007669"/>
    <property type="project" value="InterPro"/>
</dbReference>
<feature type="domain" description="Tyr recombinase" evidence="12">
    <location>
        <begin position="104"/>
        <end position="286"/>
    </location>
</feature>
<dbReference type="GO" id="GO:0005737">
    <property type="term" value="C:cytoplasm"/>
    <property type="evidence" value="ECO:0007669"/>
    <property type="project" value="UniProtKB-SubCell"/>
</dbReference>
<dbReference type="GO" id="GO:0051301">
    <property type="term" value="P:cell division"/>
    <property type="evidence" value="ECO:0007669"/>
    <property type="project" value="UniProtKB-KW"/>
</dbReference>
<dbReference type="PANTHER" id="PTHR30349:SF81">
    <property type="entry name" value="TYROSINE RECOMBINASE XERC"/>
    <property type="match status" value="1"/>
</dbReference>
<comment type="subcellular location">
    <subcellularLocation>
        <location evidence="2">Cytoplasm</location>
    </subcellularLocation>
</comment>
<dbReference type="Pfam" id="PF00589">
    <property type="entry name" value="Phage_integrase"/>
    <property type="match status" value="1"/>
</dbReference>
<keyword evidence="6" id="KW-0159">Chromosome partition</keyword>